<comment type="caution">
    <text evidence="5">The sequence shown here is derived from an EMBL/GenBank/DDBJ whole genome shotgun (WGS) entry which is preliminary data.</text>
</comment>
<name>A0ABR3QZ87_9PLEO</name>
<comment type="similarity">
    <text evidence="2">Belongs to the beta-class carbonic anhydrase family.</text>
</comment>
<evidence type="ECO:0000313" key="5">
    <source>
        <dbReference type="EMBL" id="KAL1597209.1"/>
    </source>
</evidence>
<protein>
    <recommendedName>
        <fullName evidence="7">Carbonic anhydrase</fullName>
    </recommendedName>
</protein>
<dbReference type="Proteomes" id="UP001521785">
    <property type="component" value="Unassembled WGS sequence"/>
</dbReference>
<dbReference type="EMBL" id="JAKJXO020000013">
    <property type="protein sequence ID" value="KAL1597209.1"/>
    <property type="molecule type" value="Genomic_DNA"/>
</dbReference>
<sequence>MADFPSIHELAQKNAGATASFQPKLTLRDLMARNAVIIISCVDPRADPKDFWGIEPGMPPGIVRNAGGRAVDALRTIEVLSALGKGECGVGPHGIDDAYIRETLPGRMKGVEEDLGVKEWYPFKHQTEEESVKEDMRLILEDKLLPKDVQVFGYVLDVETNKTTEVSL</sequence>
<keyword evidence="3" id="KW-0479">Metal-binding</keyword>
<proteinExistence type="inferred from homology"/>
<evidence type="ECO:0000313" key="6">
    <source>
        <dbReference type="Proteomes" id="UP001521785"/>
    </source>
</evidence>
<evidence type="ECO:0000256" key="4">
    <source>
        <dbReference type="ARBA" id="ARBA00022833"/>
    </source>
</evidence>
<dbReference type="InterPro" id="IPR036874">
    <property type="entry name" value="Carbonic_anhydrase_sf"/>
</dbReference>
<evidence type="ECO:0000256" key="2">
    <source>
        <dbReference type="ARBA" id="ARBA00006217"/>
    </source>
</evidence>
<keyword evidence="4" id="KW-0862">Zinc</keyword>
<evidence type="ECO:0000256" key="1">
    <source>
        <dbReference type="ARBA" id="ARBA00001947"/>
    </source>
</evidence>
<dbReference type="PANTHER" id="PTHR43175">
    <property type="entry name" value="CARBONIC ANHYDRASE"/>
    <property type="match status" value="1"/>
</dbReference>
<reference evidence="5 6" key="1">
    <citation type="submission" date="2024-02" db="EMBL/GenBank/DDBJ databases">
        <title>De novo assembly and annotation of 12 fungi associated with fruit tree decline syndrome in Ontario, Canada.</title>
        <authorList>
            <person name="Sulman M."/>
            <person name="Ellouze W."/>
            <person name="Ilyukhin E."/>
        </authorList>
    </citation>
    <scope>NUCLEOTIDE SEQUENCE [LARGE SCALE GENOMIC DNA]</scope>
    <source>
        <strain evidence="5 6">M42-189</strain>
    </source>
</reference>
<dbReference type="SUPFAM" id="SSF53056">
    <property type="entry name" value="beta-carbonic anhydrase, cab"/>
    <property type="match status" value="1"/>
</dbReference>
<comment type="cofactor">
    <cofactor evidence="1">
        <name>Zn(2+)</name>
        <dbReference type="ChEBI" id="CHEBI:29105"/>
    </cofactor>
</comment>
<keyword evidence="6" id="KW-1185">Reference proteome</keyword>
<evidence type="ECO:0008006" key="7">
    <source>
        <dbReference type="Google" id="ProtNLM"/>
    </source>
</evidence>
<dbReference type="InterPro" id="IPR001765">
    <property type="entry name" value="Carbonic_anhydrase"/>
</dbReference>
<dbReference type="PANTHER" id="PTHR43175:SF3">
    <property type="entry name" value="CARBON DISULFIDE HYDROLASE"/>
    <property type="match status" value="1"/>
</dbReference>
<organism evidence="5 6">
    <name type="scientific">Paraconiothyrium brasiliense</name>
    <dbReference type="NCBI Taxonomy" id="300254"/>
    <lineage>
        <taxon>Eukaryota</taxon>
        <taxon>Fungi</taxon>
        <taxon>Dikarya</taxon>
        <taxon>Ascomycota</taxon>
        <taxon>Pezizomycotina</taxon>
        <taxon>Dothideomycetes</taxon>
        <taxon>Pleosporomycetidae</taxon>
        <taxon>Pleosporales</taxon>
        <taxon>Massarineae</taxon>
        <taxon>Didymosphaeriaceae</taxon>
        <taxon>Paraconiothyrium</taxon>
    </lineage>
</organism>
<gene>
    <name evidence="5" type="ORF">SLS60_008791</name>
</gene>
<accession>A0ABR3QZ87</accession>
<evidence type="ECO:0000256" key="3">
    <source>
        <dbReference type="ARBA" id="ARBA00022723"/>
    </source>
</evidence>
<dbReference type="Gene3D" id="3.40.1050.10">
    <property type="entry name" value="Carbonic anhydrase"/>
    <property type="match status" value="1"/>
</dbReference>